<comment type="similarity">
    <text evidence="1">Belongs to the AB hydrolase superfamily. Lipase family.</text>
</comment>
<keyword evidence="6" id="KW-0325">Glycoprotein</keyword>
<evidence type="ECO:0000256" key="4">
    <source>
        <dbReference type="ARBA" id="ARBA00022963"/>
    </source>
</evidence>
<reference evidence="9 10" key="1">
    <citation type="submission" date="2023-03" db="EMBL/GenBank/DDBJ databases">
        <title>High recombination rates correlate with genetic variation in Cardiocondyla obscurior ants.</title>
        <authorList>
            <person name="Errbii M."/>
        </authorList>
    </citation>
    <scope>NUCLEOTIDE SEQUENCE [LARGE SCALE GENOMIC DNA]</scope>
    <source>
        <strain evidence="9">Alpha-2009</strain>
        <tissue evidence="9">Whole body</tissue>
    </source>
</reference>
<evidence type="ECO:0000256" key="7">
    <source>
        <dbReference type="SAM" id="SignalP"/>
    </source>
</evidence>
<feature type="domain" description="Partial AB-hydrolase lipase" evidence="8">
    <location>
        <begin position="53"/>
        <end position="113"/>
    </location>
</feature>
<keyword evidence="3" id="KW-0378">Hydrolase</keyword>
<evidence type="ECO:0000256" key="1">
    <source>
        <dbReference type="ARBA" id="ARBA00010701"/>
    </source>
</evidence>
<dbReference type="InterPro" id="IPR029058">
    <property type="entry name" value="AB_hydrolase_fold"/>
</dbReference>
<dbReference type="Pfam" id="PF04083">
    <property type="entry name" value="Abhydro_lipase"/>
    <property type="match status" value="1"/>
</dbReference>
<sequence>MLLLLCVSILASANAGLLGNIVDKLPKLNPLERIPELPDLLPTIPEDAELTTMELINKYGYNGEMHKVTTSDGYILQLHRITGRANSTDTNVKKPVAFVMHGLLCDSSVWVISGRNKSLAFILADEGYDVWLGNARGNPYAHTHTSRRIKPKDYWNFSWNEIGTRDLPAMIDEVVKTTGQKKMFYLGHSQGTTAFFVMATERPQYQEYIEEMYAMAPIAYCGRMKSPFLQLLAQFTHSLEFFGNLFGVHEFSPSNDLIKIVQQLVCSEKALTQPVCSNAMFLVTGFNAEQFDPDVEKLYGELGNPSGKTLIEDKKFNHVDYMWARDVKTLVYDQIINQMKQRPLK</sequence>
<keyword evidence="10" id="KW-1185">Reference proteome</keyword>
<dbReference type="GO" id="GO:0016788">
    <property type="term" value="F:hydrolase activity, acting on ester bonds"/>
    <property type="evidence" value="ECO:0007669"/>
    <property type="project" value="InterPro"/>
</dbReference>
<feature type="chain" id="PRO_5043699608" description="Partial AB-hydrolase lipase domain-containing protein" evidence="7">
    <location>
        <begin position="16"/>
        <end position="345"/>
    </location>
</feature>
<dbReference type="Gene3D" id="3.40.50.1820">
    <property type="entry name" value="alpha/beta hydrolase"/>
    <property type="match status" value="2"/>
</dbReference>
<accession>A0AAW2F4D3</accession>
<proteinExistence type="inferred from homology"/>
<organism evidence="9 10">
    <name type="scientific">Cardiocondyla obscurior</name>
    <dbReference type="NCBI Taxonomy" id="286306"/>
    <lineage>
        <taxon>Eukaryota</taxon>
        <taxon>Metazoa</taxon>
        <taxon>Ecdysozoa</taxon>
        <taxon>Arthropoda</taxon>
        <taxon>Hexapoda</taxon>
        <taxon>Insecta</taxon>
        <taxon>Pterygota</taxon>
        <taxon>Neoptera</taxon>
        <taxon>Endopterygota</taxon>
        <taxon>Hymenoptera</taxon>
        <taxon>Apocrita</taxon>
        <taxon>Aculeata</taxon>
        <taxon>Formicoidea</taxon>
        <taxon>Formicidae</taxon>
        <taxon>Myrmicinae</taxon>
        <taxon>Cardiocondyla</taxon>
    </lineage>
</organism>
<feature type="signal peptide" evidence="7">
    <location>
        <begin position="1"/>
        <end position="15"/>
    </location>
</feature>
<evidence type="ECO:0000259" key="8">
    <source>
        <dbReference type="Pfam" id="PF04083"/>
    </source>
</evidence>
<name>A0AAW2F4D3_9HYME</name>
<dbReference type="PANTHER" id="PTHR11005">
    <property type="entry name" value="LYSOSOMAL ACID LIPASE-RELATED"/>
    <property type="match status" value="1"/>
</dbReference>
<evidence type="ECO:0000256" key="2">
    <source>
        <dbReference type="ARBA" id="ARBA00022729"/>
    </source>
</evidence>
<keyword evidence="2 7" id="KW-0732">Signal</keyword>
<comment type="caution">
    <text evidence="9">The sequence shown here is derived from an EMBL/GenBank/DDBJ whole genome shotgun (WGS) entry which is preliminary data.</text>
</comment>
<evidence type="ECO:0000256" key="5">
    <source>
        <dbReference type="ARBA" id="ARBA00023098"/>
    </source>
</evidence>
<gene>
    <name evidence="9" type="ORF">PUN28_013790</name>
</gene>
<evidence type="ECO:0000313" key="10">
    <source>
        <dbReference type="Proteomes" id="UP001430953"/>
    </source>
</evidence>
<dbReference type="InterPro" id="IPR006693">
    <property type="entry name" value="AB_hydrolase_lipase"/>
</dbReference>
<protein>
    <recommendedName>
        <fullName evidence="8">Partial AB-hydrolase lipase domain-containing protein</fullName>
    </recommendedName>
</protein>
<evidence type="ECO:0000256" key="6">
    <source>
        <dbReference type="ARBA" id="ARBA00023180"/>
    </source>
</evidence>
<dbReference type="InterPro" id="IPR025483">
    <property type="entry name" value="Lipase_euk"/>
</dbReference>
<dbReference type="EMBL" id="JADYXP020000014">
    <property type="protein sequence ID" value="KAL0110388.1"/>
    <property type="molecule type" value="Genomic_DNA"/>
</dbReference>
<evidence type="ECO:0000313" key="9">
    <source>
        <dbReference type="EMBL" id="KAL0110388.1"/>
    </source>
</evidence>
<dbReference type="FunFam" id="3.40.50.1820:FF:000057">
    <property type="entry name" value="Lipase"/>
    <property type="match status" value="1"/>
</dbReference>
<dbReference type="SUPFAM" id="SSF53474">
    <property type="entry name" value="alpha/beta-Hydrolases"/>
    <property type="match status" value="1"/>
</dbReference>
<dbReference type="GO" id="GO:0016042">
    <property type="term" value="P:lipid catabolic process"/>
    <property type="evidence" value="ECO:0007669"/>
    <property type="project" value="UniProtKB-KW"/>
</dbReference>
<dbReference type="Proteomes" id="UP001430953">
    <property type="component" value="Unassembled WGS sequence"/>
</dbReference>
<dbReference type="AlphaFoldDB" id="A0AAW2F4D3"/>
<keyword evidence="5" id="KW-0443">Lipid metabolism</keyword>
<evidence type="ECO:0000256" key="3">
    <source>
        <dbReference type="ARBA" id="ARBA00022801"/>
    </source>
</evidence>
<keyword evidence="4" id="KW-0442">Lipid degradation</keyword>
<dbReference type="PIRSF" id="PIRSF000862">
    <property type="entry name" value="Steryl_ester_lip"/>
    <property type="match status" value="1"/>
</dbReference>